<reference evidence="3" key="1">
    <citation type="submission" date="2017-08" db="EMBL/GenBank/DDBJ databases">
        <authorList>
            <person name="Varghese N."/>
            <person name="Submissions S."/>
        </authorList>
    </citation>
    <scope>NUCLEOTIDE SEQUENCE [LARGE SCALE GENOMIC DNA]</scope>
    <source>
        <strain evidence="3">KCTC 23107</strain>
    </source>
</reference>
<gene>
    <name evidence="2" type="ORF">SAMN05877838_3580</name>
</gene>
<protein>
    <recommendedName>
        <fullName evidence="4">Lipoprotein</fullName>
    </recommendedName>
</protein>
<feature type="compositionally biased region" description="Basic and acidic residues" evidence="1">
    <location>
        <begin position="169"/>
        <end position="180"/>
    </location>
</feature>
<dbReference type="AlphaFoldDB" id="A0A286IEU4"/>
<accession>A0A286IEU4</accession>
<keyword evidence="3" id="KW-1185">Reference proteome</keyword>
<evidence type="ECO:0000313" key="2">
    <source>
        <dbReference type="EMBL" id="SOE18645.1"/>
    </source>
</evidence>
<dbReference type="PROSITE" id="PS51257">
    <property type="entry name" value="PROKAR_LIPOPROTEIN"/>
    <property type="match status" value="1"/>
</dbReference>
<dbReference type="Proteomes" id="UP000219465">
    <property type="component" value="Unassembled WGS sequence"/>
</dbReference>
<evidence type="ECO:0008006" key="4">
    <source>
        <dbReference type="Google" id="ProtNLM"/>
    </source>
</evidence>
<organism evidence="2 3">
    <name type="scientific">Hoeflea halophila</name>
    <dbReference type="NCBI Taxonomy" id="714899"/>
    <lineage>
        <taxon>Bacteria</taxon>
        <taxon>Pseudomonadati</taxon>
        <taxon>Pseudomonadota</taxon>
        <taxon>Alphaproteobacteria</taxon>
        <taxon>Hyphomicrobiales</taxon>
        <taxon>Rhizobiaceae</taxon>
        <taxon>Hoeflea</taxon>
    </lineage>
</organism>
<feature type="region of interest" description="Disordered" evidence="1">
    <location>
        <begin position="169"/>
        <end position="194"/>
    </location>
</feature>
<proteinExistence type="predicted"/>
<evidence type="ECO:0000256" key="1">
    <source>
        <dbReference type="SAM" id="MobiDB-lite"/>
    </source>
</evidence>
<dbReference type="EMBL" id="OCPC01000006">
    <property type="protein sequence ID" value="SOE18645.1"/>
    <property type="molecule type" value="Genomic_DNA"/>
</dbReference>
<name>A0A286IEU4_9HYPH</name>
<sequence>MRQDQPFHLRFLHTVLLVLLAAVVSSCAGRPKPMDPGTPYSVTQVRVMADGAENTQFAERLQARLEASVGRATADVGQTSELRIQVLERKEDPSPVRLFGGTSQSVTLDMALVDSNTEEVQRSQVLSLNFTDFNRSHAETVLVARLTDDIRTRLGLSGYTPYPVRSAKRDVVRPNPKPDDFDANDPSLRAVDPLLNGTVTPTTVVLEAEPEASRKFDYTKPLLGGGATAQQAAPAAGASPAAPEVVQQMKLRPAEDPDVADTYAGAETDASDDLCVITLENDCS</sequence>
<evidence type="ECO:0000313" key="3">
    <source>
        <dbReference type="Proteomes" id="UP000219465"/>
    </source>
</evidence>